<dbReference type="EMBL" id="LN649230">
    <property type="protein sequence ID" value="CEI61686.1"/>
    <property type="molecule type" value="Genomic_DNA"/>
</dbReference>
<dbReference type="Proteomes" id="UP000245910">
    <property type="component" value="Chromosome II"/>
</dbReference>
<dbReference type="KEGG" id="fvn:FVRRES_06122"/>
<dbReference type="AlphaFoldDB" id="A0A2L2TF92"/>
<keyword evidence="3" id="KW-1185">Reference proteome</keyword>
<keyword evidence="1" id="KW-0732">Signal</keyword>
<evidence type="ECO:0008006" key="4">
    <source>
        <dbReference type="Google" id="ProtNLM"/>
    </source>
</evidence>
<accession>A0A2L2TF92</accession>
<reference evidence="3" key="1">
    <citation type="submission" date="2014-10" db="EMBL/GenBank/DDBJ databases">
        <authorList>
            <person name="King R."/>
        </authorList>
    </citation>
    <scope>NUCLEOTIDE SEQUENCE [LARGE SCALE GENOMIC DNA]</scope>
    <source>
        <strain evidence="3">A3/5</strain>
    </source>
</reference>
<dbReference type="RefSeq" id="XP_025585406.1">
    <property type="nucleotide sequence ID" value="XM_025734618.2"/>
</dbReference>
<evidence type="ECO:0000313" key="2">
    <source>
        <dbReference type="EMBL" id="CEI61686.1"/>
    </source>
</evidence>
<feature type="signal peptide" evidence="1">
    <location>
        <begin position="1"/>
        <end position="17"/>
    </location>
</feature>
<evidence type="ECO:0000256" key="1">
    <source>
        <dbReference type="SAM" id="SignalP"/>
    </source>
</evidence>
<protein>
    <recommendedName>
        <fullName evidence="4">Hydrophobin</fullName>
    </recommendedName>
</protein>
<proteinExistence type="predicted"/>
<sequence>MKFTLILALPAIALAAATPPTVEKRQLPNLPDLDLPLNVPCLLEVANIRRCLPNVGSGATPIVGDLLQCLLRLPLVVVAALDCVDVPVKA</sequence>
<evidence type="ECO:0000313" key="3">
    <source>
        <dbReference type="Proteomes" id="UP000245910"/>
    </source>
</evidence>
<feature type="chain" id="PRO_5014992600" description="Hydrophobin" evidence="1">
    <location>
        <begin position="18"/>
        <end position="90"/>
    </location>
</feature>
<name>A0A2L2TF92_9HYPO</name>
<dbReference type="GeneID" id="37257761"/>
<organism evidence="2 3">
    <name type="scientific">Fusarium venenatum</name>
    <dbReference type="NCBI Taxonomy" id="56646"/>
    <lineage>
        <taxon>Eukaryota</taxon>
        <taxon>Fungi</taxon>
        <taxon>Dikarya</taxon>
        <taxon>Ascomycota</taxon>
        <taxon>Pezizomycotina</taxon>
        <taxon>Sordariomycetes</taxon>
        <taxon>Hypocreomycetidae</taxon>
        <taxon>Hypocreales</taxon>
        <taxon>Nectriaceae</taxon>
        <taxon>Fusarium</taxon>
    </lineage>
</organism>